<evidence type="ECO:0000256" key="3">
    <source>
        <dbReference type="ARBA" id="ARBA00022490"/>
    </source>
</evidence>
<dbReference type="GO" id="GO:0004869">
    <property type="term" value="F:cysteine-type endopeptidase inhibitor activity"/>
    <property type="evidence" value="ECO:0007669"/>
    <property type="project" value="UniProtKB-KW"/>
</dbReference>
<dbReference type="Gene3D" id="3.10.450.10">
    <property type="match status" value="1"/>
</dbReference>
<evidence type="ECO:0000256" key="1">
    <source>
        <dbReference type="ARBA" id="ARBA00004496"/>
    </source>
</evidence>
<comment type="caution">
    <text evidence="7">The sequence shown here is derived from an EMBL/GenBank/DDBJ whole genome shotgun (WGS) entry which is preliminary data.</text>
</comment>
<dbReference type="GO" id="GO:0005829">
    <property type="term" value="C:cytosol"/>
    <property type="evidence" value="ECO:0007669"/>
    <property type="project" value="TreeGrafter"/>
</dbReference>
<dbReference type="Proteomes" id="UP001230188">
    <property type="component" value="Unassembled WGS sequence"/>
</dbReference>
<evidence type="ECO:0000256" key="4">
    <source>
        <dbReference type="ARBA" id="ARBA00022690"/>
    </source>
</evidence>
<dbReference type="PRINTS" id="PR00295">
    <property type="entry name" value="STEFINA"/>
</dbReference>
<comment type="similarity">
    <text evidence="2">Belongs to the cystatin family.</text>
</comment>
<dbReference type="InterPro" id="IPR000010">
    <property type="entry name" value="Cystatin_dom"/>
</dbReference>
<dbReference type="PROSITE" id="PS00287">
    <property type="entry name" value="CYSTATIN"/>
    <property type="match status" value="1"/>
</dbReference>
<dbReference type="EMBL" id="JAQMWT010000361">
    <property type="protein sequence ID" value="KAJ8603093.1"/>
    <property type="molecule type" value="Genomic_DNA"/>
</dbReference>
<dbReference type="PANTHER" id="PTHR11414:SF21">
    <property type="entry name" value="CYSTATIN 14A, TANDEM DUPLICATE 1-RELATED"/>
    <property type="match status" value="1"/>
</dbReference>
<accession>A0AAD7UEB8</accession>
<dbReference type="Pfam" id="PF00031">
    <property type="entry name" value="Cystatin"/>
    <property type="match status" value="1"/>
</dbReference>
<evidence type="ECO:0000313" key="7">
    <source>
        <dbReference type="EMBL" id="KAJ8603093.1"/>
    </source>
</evidence>
<sequence>MPVCGGFSDDREMTDEVREIAEALKREMEAALGETFAVFEPLSFSSQVVAGTNYNVKIHVGKDKSILAKVHKPLPHKAQPPNLMTVTWVA</sequence>
<evidence type="ECO:0000256" key="5">
    <source>
        <dbReference type="ARBA" id="ARBA00022704"/>
    </source>
</evidence>
<dbReference type="InterPro" id="IPR001713">
    <property type="entry name" value="Prot_inh_stefin"/>
</dbReference>
<name>A0AAD7UEB8_9STRA</name>
<keyword evidence="5" id="KW-0789">Thiol protease inhibitor</keyword>
<dbReference type="AlphaFoldDB" id="A0AAD7UEB8"/>
<dbReference type="FunFam" id="3.10.450.10:FF:000001">
    <property type="entry name" value="Cystatin-A"/>
    <property type="match status" value="1"/>
</dbReference>
<comment type="subcellular location">
    <subcellularLocation>
        <location evidence="1">Cytoplasm</location>
    </subcellularLocation>
</comment>
<dbReference type="InterPro" id="IPR018073">
    <property type="entry name" value="Prot_inh_cystat_CS"/>
</dbReference>
<evidence type="ECO:0000259" key="6">
    <source>
        <dbReference type="Pfam" id="PF00031"/>
    </source>
</evidence>
<gene>
    <name evidence="7" type="ORF">CTAYLR_006673</name>
</gene>
<evidence type="ECO:0000256" key="2">
    <source>
        <dbReference type="ARBA" id="ARBA00009403"/>
    </source>
</evidence>
<keyword evidence="4" id="KW-0646">Protease inhibitor</keyword>
<keyword evidence="8" id="KW-1185">Reference proteome</keyword>
<proteinExistence type="inferred from homology"/>
<feature type="domain" description="Cystatin" evidence="6">
    <location>
        <begin position="5"/>
        <end position="79"/>
    </location>
</feature>
<protein>
    <recommendedName>
        <fullName evidence="6">Cystatin domain-containing protein</fullName>
    </recommendedName>
</protein>
<dbReference type="InterPro" id="IPR046350">
    <property type="entry name" value="Cystatin_sf"/>
</dbReference>
<evidence type="ECO:0000313" key="8">
    <source>
        <dbReference type="Proteomes" id="UP001230188"/>
    </source>
</evidence>
<keyword evidence="3" id="KW-0963">Cytoplasm</keyword>
<dbReference type="PANTHER" id="PTHR11414">
    <property type="entry name" value="CYSTATIN FAMILY MEMBER"/>
    <property type="match status" value="1"/>
</dbReference>
<organism evidence="7 8">
    <name type="scientific">Chrysophaeum taylorii</name>
    <dbReference type="NCBI Taxonomy" id="2483200"/>
    <lineage>
        <taxon>Eukaryota</taxon>
        <taxon>Sar</taxon>
        <taxon>Stramenopiles</taxon>
        <taxon>Ochrophyta</taxon>
        <taxon>Pelagophyceae</taxon>
        <taxon>Pelagomonadales</taxon>
        <taxon>Pelagomonadaceae</taxon>
        <taxon>Chrysophaeum</taxon>
    </lineage>
</organism>
<dbReference type="SUPFAM" id="SSF54403">
    <property type="entry name" value="Cystatin/monellin"/>
    <property type="match status" value="1"/>
</dbReference>
<reference evidence="7" key="1">
    <citation type="submission" date="2023-01" db="EMBL/GenBank/DDBJ databases">
        <title>Metagenome sequencing of chrysophaentin producing Chrysophaeum taylorii.</title>
        <authorList>
            <person name="Davison J."/>
            <person name="Bewley C."/>
        </authorList>
    </citation>
    <scope>NUCLEOTIDE SEQUENCE</scope>
    <source>
        <strain evidence="7">NIES-1699</strain>
    </source>
</reference>